<dbReference type="AlphaFoldDB" id="Q4JN25"/>
<evidence type="ECO:0000256" key="2">
    <source>
        <dbReference type="ARBA" id="ARBA00005718"/>
    </source>
</evidence>
<accession>Q4JN25</accession>
<evidence type="ECO:0000256" key="3">
    <source>
        <dbReference type="ARBA" id="ARBA00022490"/>
    </source>
</evidence>
<dbReference type="InterPro" id="IPR025526">
    <property type="entry name" value="DsrC-like_dom_sf"/>
</dbReference>
<evidence type="ECO:0000256" key="1">
    <source>
        <dbReference type="ARBA" id="ARBA00004496"/>
    </source>
</evidence>
<dbReference type="GO" id="GO:0002143">
    <property type="term" value="P:tRNA wobble position uridine thiolation"/>
    <property type="evidence" value="ECO:0007669"/>
    <property type="project" value="TreeGrafter"/>
</dbReference>
<dbReference type="SUPFAM" id="SSF69721">
    <property type="entry name" value="DsrC, the gamma subunit of dissimilatory sulfite reductase"/>
    <property type="match status" value="1"/>
</dbReference>
<dbReference type="InterPro" id="IPR043163">
    <property type="entry name" value="DsrC-like_N"/>
</dbReference>
<feature type="region of interest" description="Disordered" evidence="4">
    <location>
        <begin position="99"/>
        <end position="121"/>
    </location>
</feature>
<dbReference type="InterPro" id="IPR007453">
    <property type="entry name" value="DsrC/TusE"/>
</dbReference>
<organism evidence="5">
    <name type="scientific">uncultured bacterium BAC13K9BAC</name>
    <dbReference type="NCBI Taxonomy" id="332979"/>
    <lineage>
        <taxon>Bacteria</taxon>
        <taxon>environmental samples</taxon>
    </lineage>
</organism>
<dbReference type="Pfam" id="PF04358">
    <property type="entry name" value="DsrC"/>
    <property type="match status" value="1"/>
</dbReference>
<dbReference type="Gene3D" id="1.10.10.370">
    <property type="entry name" value="DsrC-like protein, C-terminal domain"/>
    <property type="match status" value="1"/>
</dbReference>
<sequence length="121" mass="13929">MNSDYWESDMKVEVDGKEISTTETGFLTSIEDWTKEIALVIAQQEGIELTQRHWDVIDYLRDEFINNKENQPNTRNMIKDMGKLWGEKVDSKTLFDLFPGNPSKQAGRIGGLPESRRKGGY</sequence>
<dbReference type="InterPro" id="IPR042072">
    <property type="entry name" value="DsrC-like_C"/>
</dbReference>
<dbReference type="PIRSF" id="PIRSF006223">
    <property type="entry name" value="DsrC_TusE"/>
    <property type="match status" value="1"/>
</dbReference>
<comment type="subcellular location">
    <subcellularLocation>
        <location evidence="1">Cytoplasm</location>
    </subcellularLocation>
</comment>
<dbReference type="NCBIfam" id="TIGR03342">
    <property type="entry name" value="dsrC_tusE_dsvC"/>
    <property type="match status" value="1"/>
</dbReference>
<keyword evidence="3" id="KW-0963">Cytoplasm</keyword>
<name>Q4JN25_9BACT</name>
<dbReference type="PANTHER" id="PTHR37010">
    <property type="entry name" value="SULFURTRANSFERASE TUSE"/>
    <property type="match status" value="1"/>
</dbReference>
<dbReference type="Gene3D" id="3.30.1420.10">
    <property type="match status" value="1"/>
</dbReference>
<dbReference type="GO" id="GO:0005737">
    <property type="term" value="C:cytoplasm"/>
    <property type="evidence" value="ECO:0007669"/>
    <property type="project" value="UniProtKB-SubCell"/>
</dbReference>
<evidence type="ECO:0000256" key="4">
    <source>
        <dbReference type="SAM" id="MobiDB-lite"/>
    </source>
</evidence>
<protein>
    <submittedName>
        <fullName evidence="5">Predicted DsrC-like protein</fullName>
    </submittedName>
</protein>
<evidence type="ECO:0000313" key="5">
    <source>
        <dbReference type="EMBL" id="AAY89972.1"/>
    </source>
</evidence>
<reference evidence="5" key="1">
    <citation type="journal article" date="2005" name="PLoS Biol.">
        <title>New insights into metabolic properties of marine bacteria encoding proteorhodopsins.</title>
        <authorList>
            <person name="Sabehi G."/>
            <person name="Loy A."/>
            <person name="Jung K.H."/>
            <person name="Partha R."/>
            <person name="Spudich J.L."/>
            <person name="Isaacson T."/>
            <person name="Hirschberg J."/>
            <person name="Wagner M."/>
            <person name="Beja O."/>
        </authorList>
    </citation>
    <scope>NUCLEOTIDE SEQUENCE</scope>
</reference>
<proteinExistence type="inferred from homology"/>
<dbReference type="PANTHER" id="PTHR37010:SF1">
    <property type="entry name" value="SULFURTRANSFERASE TUSE"/>
    <property type="match status" value="1"/>
</dbReference>
<dbReference type="EMBL" id="DQ068067">
    <property type="protein sequence ID" value="AAY89972.1"/>
    <property type="molecule type" value="Genomic_DNA"/>
</dbReference>
<comment type="similarity">
    <text evidence="2">Belongs to the DsrC/TusE family.</text>
</comment>
<dbReference type="GO" id="GO:0097163">
    <property type="term" value="F:sulfur carrier activity"/>
    <property type="evidence" value="ECO:0007669"/>
    <property type="project" value="TreeGrafter"/>
</dbReference>